<dbReference type="NCBIfam" id="TIGR00417">
    <property type="entry name" value="speE"/>
    <property type="match status" value="1"/>
</dbReference>
<dbReference type="HAMAP" id="MF_00198">
    <property type="entry name" value="Spermidine_synth"/>
    <property type="match status" value="1"/>
</dbReference>
<dbReference type="InterPro" id="IPR030373">
    <property type="entry name" value="PABS_CS"/>
</dbReference>
<dbReference type="OrthoDB" id="38125at2759"/>
<dbReference type="InterPro" id="IPR030374">
    <property type="entry name" value="PABS"/>
</dbReference>
<dbReference type="STRING" id="947166.A0A1D1VPB0"/>
<comment type="similarity">
    <text evidence="1 4">Belongs to the spermidine/spermine synthase family.</text>
</comment>
<name>A0A1D1VPB0_RAMVA</name>
<dbReference type="InterPro" id="IPR001045">
    <property type="entry name" value="Spermi_synthase"/>
</dbReference>
<dbReference type="PROSITE" id="PS51006">
    <property type="entry name" value="PABS_2"/>
    <property type="match status" value="1"/>
</dbReference>
<dbReference type="Proteomes" id="UP000186922">
    <property type="component" value="Unassembled WGS sequence"/>
</dbReference>
<dbReference type="NCBIfam" id="NF002010">
    <property type="entry name" value="PRK00811.1"/>
    <property type="match status" value="1"/>
</dbReference>
<keyword evidence="2 3" id="KW-0808">Transferase</keyword>
<feature type="active site" description="Proton acceptor" evidence="3">
    <location>
        <position position="190"/>
    </location>
</feature>
<evidence type="ECO:0000256" key="3">
    <source>
        <dbReference type="PROSITE-ProRule" id="PRU00354"/>
    </source>
</evidence>
<dbReference type="GO" id="GO:0005829">
    <property type="term" value="C:cytosol"/>
    <property type="evidence" value="ECO:0007669"/>
    <property type="project" value="TreeGrafter"/>
</dbReference>
<evidence type="ECO:0000256" key="1">
    <source>
        <dbReference type="ARBA" id="ARBA00007867"/>
    </source>
</evidence>
<dbReference type="PANTHER" id="PTHR11558:SF11">
    <property type="entry name" value="SPERMIDINE SYNTHASE"/>
    <property type="match status" value="1"/>
</dbReference>
<dbReference type="InterPro" id="IPR035246">
    <property type="entry name" value="Spermidine_synt_N"/>
</dbReference>
<comment type="caution">
    <text evidence="7">The sequence shown here is derived from an EMBL/GenBank/DDBJ whole genome shotgun (WGS) entry which is preliminary data.</text>
</comment>
<organism evidence="7 8">
    <name type="scientific">Ramazzottius varieornatus</name>
    <name type="common">Water bear</name>
    <name type="synonym">Tardigrade</name>
    <dbReference type="NCBI Taxonomy" id="947166"/>
    <lineage>
        <taxon>Eukaryota</taxon>
        <taxon>Metazoa</taxon>
        <taxon>Ecdysozoa</taxon>
        <taxon>Tardigrada</taxon>
        <taxon>Eutardigrada</taxon>
        <taxon>Parachela</taxon>
        <taxon>Hypsibioidea</taxon>
        <taxon>Ramazzottiidae</taxon>
        <taxon>Ramazzottius</taxon>
    </lineage>
</organism>
<feature type="domain" description="PABS" evidence="6">
    <location>
        <begin position="35"/>
        <end position="270"/>
    </location>
</feature>
<sequence>MCRKWTFCSFLDFLSAMFSEGDSCKMAVDTPVISGSWFSEVSSVCPGQSFSIQIKEILHHQHSGFQDVLVFDSKNYGRVLVLDGMIQVTERDEFAYQEMLTHLPMFSHPHPAKVLIIGGGDGGILREVLKHPSVESVVQCEIDKDVVEVSKKFLPSLASSFSDPKLTLHIGDGLEFMQKCKGVFDIVITDSSDPVGPAESLFGVTYYESLFQALRPGGIVASQGESPWLHLELIKSMLTSCRKIFPVVDYAFSTVPSYPSGQIGYVLCSKDVATDFRIPLRTLEEADLDKWGLRYYDTEVHKAAFVLPRFASTALLP</sequence>
<dbReference type="GO" id="GO:0004766">
    <property type="term" value="F:spermidine synthase activity"/>
    <property type="evidence" value="ECO:0007669"/>
    <property type="project" value="TreeGrafter"/>
</dbReference>
<dbReference type="FunFam" id="3.40.50.150:FF:000013">
    <property type="entry name" value="Spermidine synthase"/>
    <property type="match status" value="1"/>
</dbReference>
<gene>
    <name evidence="7" type="primary">RvY_11565-1</name>
    <name evidence="7" type="synonym">RvY_11565.1</name>
    <name evidence="7" type="ORF">RvY_11565</name>
</gene>
<keyword evidence="8" id="KW-1185">Reference proteome</keyword>
<dbReference type="Pfam" id="PF01564">
    <property type="entry name" value="Spermine_synth"/>
    <property type="match status" value="1"/>
</dbReference>
<dbReference type="Gene3D" id="3.40.50.150">
    <property type="entry name" value="Vaccinia Virus protein VP39"/>
    <property type="match status" value="1"/>
</dbReference>
<protein>
    <recommendedName>
        <fullName evidence="6">PABS domain-containing protein</fullName>
    </recommendedName>
</protein>
<dbReference type="Pfam" id="PF17284">
    <property type="entry name" value="Spermine_synt_N"/>
    <property type="match status" value="1"/>
</dbReference>
<dbReference type="GO" id="GO:0008295">
    <property type="term" value="P:spermidine biosynthetic process"/>
    <property type="evidence" value="ECO:0007669"/>
    <property type="project" value="TreeGrafter"/>
</dbReference>
<keyword evidence="3" id="KW-0620">Polyamine biosynthesis</keyword>
<evidence type="ECO:0000256" key="2">
    <source>
        <dbReference type="ARBA" id="ARBA00022679"/>
    </source>
</evidence>
<dbReference type="InterPro" id="IPR029063">
    <property type="entry name" value="SAM-dependent_MTases_sf"/>
</dbReference>
<dbReference type="PROSITE" id="PS01330">
    <property type="entry name" value="PABS_1"/>
    <property type="match status" value="1"/>
</dbReference>
<evidence type="ECO:0000259" key="6">
    <source>
        <dbReference type="PROSITE" id="PS51006"/>
    </source>
</evidence>
<dbReference type="PANTHER" id="PTHR11558">
    <property type="entry name" value="SPERMIDINE/SPERMINE SYNTHASE"/>
    <property type="match status" value="1"/>
</dbReference>
<evidence type="ECO:0000256" key="5">
    <source>
        <dbReference type="SAM" id="SignalP"/>
    </source>
</evidence>
<keyword evidence="5" id="KW-0732">Signal</keyword>
<reference evidence="7 8" key="1">
    <citation type="journal article" date="2016" name="Nat. Commun.">
        <title>Extremotolerant tardigrade genome and improved radiotolerance of human cultured cells by tardigrade-unique protein.</title>
        <authorList>
            <person name="Hashimoto T."/>
            <person name="Horikawa D.D."/>
            <person name="Saito Y."/>
            <person name="Kuwahara H."/>
            <person name="Kozuka-Hata H."/>
            <person name="Shin-I T."/>
            <person name="Minakuchi Y."/>
            <person name="Ohishi K."/>
            <person name="Motoyama A."/>
            <person name="Aizu T."/>
            <person name="Enomoto A."/>
            <person name="Kondo K."/>
            <person name="Tanaka S."/>
            <person name="Hara Y."/>
            <person name="Koshikawa S."/>
            <person name="Sagara H."/>
            <person name="Miura T."/>
            <person name="Yokobori S."/>
            <person name="Miyagawa K."/>
            <person name="Suzuki Y."/>
            <person name="Kubo T."/>
            <person name="Oyama M."/>
            <person name="Kohara Y."/>
            <person name="Fujiyama A."/>
            <person name="Arakawa K."/>
            <person name="Katayama T."/>
            <person name="Toyoda A."/>
            <person name="Kunieda T."/>
        </authorList>
    </citation>
    <scope>NUCLEOTIDE SEQUENCE [LARGE SCALE GENOMIC DNA]</scope>
    <source>
        <strain evidence="7 8">YOKOZUNA-1</strain>
    </source>
</reference>
<dbReference type="EMBL" id="BDGG01000006">
    <property type="protein sequence ID" value="GAV00764.1"/>
    <property type="molecule type" value="Genomic_DNA"/>
</dbReference>
<evidence type="ECO:0000313" key="8">
    <source>
        <dbReference type="Proteomes" id="UP000186922"/>
    </source>
</evidence>
<feature type="signal peptide" evidence="5">
    <location>
        <begin position="1"/>
        <end position="21"/>
    </location>
</feature>
<evidence type="ECO:0000256" key="4">
    <source>
        <dbReference type="RuleBase" id="RU003836"/>
    </source>
</evidence>
<evidence type="ECO:0000313" key="7">
    <source>
        <dbReference type="EMBL" id="GAV00764.1"/>
    </source>
</evidence>
<proteinExistence type="inferred from homology"/>
<dbReference type="AlphaFoldDB" id="A0A1D1VPB0"/>
<dbReference type="SUPFAM" id="SSF53335">
    <property type="entry name" value="S-adenosyl-L-methionine-dependent methyltransferases"/>
    <property type="match status" value="1"/>
</dbReference>
<dbReference type="Gene3D" id="2.30.140.10">
    <property type="entry name" value="Spermidine synthase, tetramerisation domain"/>
    <property type="match status" value="1"/>
</dbReference>
<dbReference type="InterPro" id="IPR037163">
    <property type="entry name" value="Spermidine_synt_N_sf"/>
</dbReference>
<accession>A0A1D1VPB0</accession>
<feature type="chain" id="PRO_5008898678" description="PABS domain-containing protein" evidence="5">
    <location>
        <begin position="22"/>
        <end position="317"/>
    </location>
</feature>